<dbReference type="PANTHER" id="PTHR10357:SF210">
    <property type="entry name" value="MALTODEXTRIN GLUCOSIDASE"/>
    <property type="match status" value="1"/>
</dbReference>
<comment type="caution">
    <text evidence="5">The sequence shown here is derived from an EMBL/GenBank/DDBJ whole genome shotgun (WGS) entry which is preliminary data.</text>
</comment>
<evidence type="ECO:0000259" key="4">
    <source>
        <dbReference type="SMART" id="SM00642"/>
    </source>
</evidence>
<reference evidence="5 6" key="1">
    <citation type="journal article" date="2015" name="Genome Biol. Evol.">
        <title>Comparative Genomics of a Bacterivorous Green Alga Reveals Evolutionary Causalities and Consequences of Phago-Mixotrophic Mode of Nutrition.</title>
        <authorList>
            <person name="Burns J.A."/>
            <person name="Paasch A."/>
            <person name="Narechania A."/>
            <person name="Kim E."/>
        </authorList>
    </citation>
    <scope>NUCLEOTIDE SEQUENCE [LARGE SCALE GENOMIC DNA]</scope>
    <source>
        <strain evidence="5 6">PLY_AMNH</strain>
    </source>
</reference>
<dbReference type="InterPro" id="IPR017853">
    <property type="entry name" value="GH"/>
</dbReference>
<dbReference type="GO" id="GO:0016798">
    <property type="term" value="F:hydrolase activity, acting on glycosyl bonds"/>
    <property type="evidence" value="ECO:0007669"/>
    <property type="project" value="UniProtKB-KW"/>
</dbReference>
<protein>
    <recommendedName>
        <fullName evidence="4">Glycosyl hydrolase family 13 catalytic domain-containing protein</fullName>
    </recommendedName>
</protein>
<dbReference type="SMART" id="SM00642">
    <property type="entry name" value="Aamy"/>
    <property type="match status" value="1"/>
</dbReference>
<evidence type="ECO:0000256" key="3">
    <source>
        <dbReference type="SAM" id="MobiDB-lite"/>
    </source>
</evidence>
<gene>
    <name evidence="5" type="ORF">CYMTET_13260</name>
</gene>
<organism evidence="5 6">
    <name type="scientific">Cymbomonas tetramitiformis</name>
    <dbReference type="NCBI Taxonomy" id="36881"/>
    <lineage>
        <taxon>Eukaryota</taxon>
        <taxon>Viridiplantae</taxon>
        <taxon>Chlorophyta</taxon>
        <taxon>Pyramimonadophyceae</taxon>
        <taxon>Pyramimonadales</taxon>
        <taxon>Pyramimonadaceae</taxon>
        <taxon>Cymbomonas</taxon>
    </lineage>
</organism>
<dbReference type="InterPro" id="IPR006047">
    <property type="entry name" value="GH13_cat_dom"/>
</dbReference>
<name>A0AAE0GIH8_9CHLO</name>
<dbReference type="PANTHER" id="PTHR10357">
    <property type="entry name" value="ALPHA-AMYLASE FAMILY MEMBER"/>
    <property type="match status" value="1"/>
</dbReference>
<sequence length="574" mass="63958">MTPENKKNEKRNRFQRLSAIARVTLVRLVDGGARASGKLFPNEDPLPNCDVLAQHGPTQFLSPNDPDFTDNSDQDLGTGAQTLPGSEQNSLRIRDAANPVIPVWASNSVWYQVYPLGFFDCVLHNGHEEPPEDRISALALWFDYLEELGVGVVLFNPLFESDSHGYDTTDYFKIDRRLGTVDAFRKVVQELHSRNIRVVLDGVFNHTGRNHAAFLDCREHGLQSEYATWYKLRPGSSPCGDSFEYSAWEGHYGLPELNHDDPGVKQMIFDVARFWLADVGVDGWRLDVAHEISPTFWREFAEVCTAARTDTCLVGELIHGDYRRWVSRDVLHSATNYQLSHSLWHSVVDRNYFEFVHSLQRCQELYGGLHLLEFVGNHDVQRLTSRLQEPGDHVLAHGALLFAAGGMPCLYYGDEYGMKGLGTKDGGALNDADLRKPALAPQQLTAEGQTMIKAVALMLEIRRQYACFQQGRVTVLANSNEQLAVVREDENHIGLVLFNCSAHAVDGFPQYVGLDAASARLLGGKVLQRVLCFSNGRQVQTSGTAAVDKVNQLVVDGGFLPSSMAVYTSTTTKL</sequence>
<evidence type="ECO:0000256" key="2">
    <source>
        <dbReference type="ARBA" id="ARBA00023295"/>
    </source>
</evidence>
<keyword evidence="2" id="KW-0326">Glycosidase</keyword>
<feature type="domain" description="Glycosyl hydrolase family 13 catalytic" evidence="4">
    <location>
        <begin position="112"/>
        <end position="462"/>
    </location>
</feature>
<keyword evidence="6" id="KW-1185">Reference proteome</keyword>
<proteinExistence type="predicted"/>
<evidence type="ECO:0000313" key="5">
    <source>
        <dbReference type="EMBL" id="KAK3278830.1"/>
    </source>
</evidence>
<feature type="compositionally biased region" description="Polar residues" evidence="3">
    <location>
        <begin position="74"/>
        <end position="86"/>
    </location>
</feature>
<evidence type="ECO:0000313" key="6">
    <source>
        <dbReference type="Proteomes" id="UP001190700"/>
    </source>
</evidence>
<dbReference type="GO" id="GO:0005975">
    <property type="term" value="P:carbohydrate metabolic process"/>
    <property type="evidence" value="ECO:0007669"/>
    <property type="project" value="InterPro"/>
</dbReference>
<dbReference type="SUPFAM" id="SSF51445">
    <property type="entry name" value="(Trans)glycosidases"/>
    <property type="match status" value="1"/>
</dbReference>
<feature type="region of interest" description="Disordered" evidence="3">
    <location>
        <begin position="53"/>
        <end position="86"/>
    </location>
</feature>
<evidence type="ECO:0000256" key="1">
    <source>
        <dbReference type="ARBA" id="ARBA00022801"/>
    </source>
</evidence>
<keyword evidence="1" id="KW-0378">Hydrolase</keyword>
<dbReference type="Gene3D" id="3.20.20.80">
    <property type="entry name" value="Glycosidases"/>
    <property type="match status" value="1"/>
</dbReference>
<dbReference type="Pfam" id="PF00128">
    <property type="entry name" value="Alpha-amylase"/>
    <property type="match status" value="1"/>
</dbReference>
<dbReference type="EMBL" id="LGRX02005265">
    <property type="protein sequence ID" value="KAK3278830.1"/>
    <property type="molecule type" value="Genomic_DNA"/>
</dbReference>
<dbReference type="Proteomes" id="UP001190700">
    <property type="component" value="Unassembled WGS sequence"/>
</dbReference>
<accession>A0AAE0GIH8</accession>
<dbReference type="AlphaFoldDB" id="A0AAE0GIH8"/>